<sequence length="87" mass="10182">MTWDLSVPSLAVDTTYNWFYCFSYTSRRVPQKFIVDYFPTNRYCFNPGVVFPTKKGQHFCADPSKEWVKKYIKHLNTSGAAEAVRTQ</sequence>
<dbReference type="InterPro" id="IPR039809">
    <property type="entry name" value="Chemokine_b/g/d"/>
</dbReference>
<evidence type="ECO:0000259" key="6">
    <source>
        <dbReference type="SMART" id="SM00199"/>
    </source>
</evidence>
<organism evidence="7 8">
    <name type="scientific">Saguinus oedipus</name>
    <name type="common">Cotton-top tamarin</name>
    <name type="synonym">Oedipomidas oedipus</name>
    <dbReference type="NCBI Taxonomy" id="9490"/>
    <lineage>
        <taxon>Eukaryota</taxon>
        <taxon>Metazoa</taxon>
        <taxon>Chordata</taxon>
        <taxon>Craniata</taxon>
        <taxon>Vertebrata</taxon>
        <taxon>Euteleostomi</taxon>
        <taxon>Mammalia</taxon>
        <taxon>Eutheria</taxon>
        <taxon>Euarchontoglires</taxon>
        <taxon>Primates</taxon>
        <taxon>Haplorrhini</taxon>
        <taxon>Platyrrhini</taxon>
        <taxon>Cebidae</taxon>
        <taxon>Callitrichinae</taxon>
        <taxon>Saguinus</taxon>
    </lineage>
</organism>
<name>A0ABQ9VPT6_SAGOE</name>
<dbReference type="Pfam" id="PF00048">
    <property type="entry name" value="IL8"/>
    <property type="match status" value="1"/>
</dbReference>
<dbReference type="InterPro" id="IPR001811">
    <property type="entry name" value="Chemokine_IL8-like_dom"/>
</dbReference>
<evidence type="ECO:0000256" key="2">
    <source>
        <dbReference type="ARBA" id="ARBA00022514"/>
    </source>
</evidence>
<comment type="caution">
    <text evidence="7">The sequence shown here is derived from an EMBL/GenBank/DDBJ whole genome shotgun (WGS) entry which is preliminary data.</text>
</comment>
<evidence type="ECO:0000256" key="3">
    <source>
        <dbReference type="ARBA" id="ARBA00022525"/>
    </source>
</evidence>
<evidence type="ECO:0000256" key="1">
    <source>
        <dbReference type="ARBA" id="ARBA00004613"/>
    </source>
</evidence>
<dbReference type="SUPFAM" id="SSF54117">
    <property type="entry name" value="Interleukin 8-like chemokines"/>
    <property type="match status" value="1"/>
</dbReference>
<accession>A0ABQ9VPT6</accession>
<evidence type="ECO:0000256" key="5">
    <source>
        <dbReference type="ARBA" id="ARBA00023157"/>
    </source>
</evidence>
<dbReference type="Gene3D" id="2.40.50.40">
    <property type="match status" value="1"/>
</dbReference>
<comment type="subcellular location">
    <subcellularLocation>
        <location evidence="1">Secreted</location>
    </subcellularLocation>
</comment>
<dbReference type="SMART" id="SM00199">
    <property type="entry name" value="SCY"/>
    <property type="match status" value="1"/>
</dbReference>
<dbReference type="InterPro" id="IPR036048">
    <property type="entry name" value="Interleukin_8-like_sf"/>
</dbReference>
<dbReference type="Proteomes" id="UP001266305">
    <property type="component" value="Unassembled WGS sequence"/>
</dbReference>
<keyword evidence="3" id="KW-0964">Secreted</keyword>
<proteinExistence type="predicted"/>
<keyword evidence="8" id="KW-1185">Reference proteome</keyword>
<dbReference type="PANTHER" id="PTHR12015:SF183">
    <property type="entry name" value="C-C MOTIF CHEMOKINE 3"/>
    <property type="match status" value="1"/>
</dbReference>
<evidence type="ECO:0000256" key="4">
    <source>
        <dbReference type="ARBA" id="ARBA00022729"/>
    </source>
</evidence>
<protein>
    <submittedName>
        <fullName evidence="7">C-C motif chemokine 3</fullName>
    </submittedName>
</protein>
<feature type="domain" description="Chemokine interleukin-8-like" evidence="6">
    <location>
        <begin position="20"/>
        <end position="75"/>
    </location>
</feature>
<reference evidence="7 8" key="1">
    <citation type="submission" date="2023-05" db="EMBL/GenBank/DDBJ databases">
        <title>B98-5 Cell Line De Novo Hybrid Assembly: An Optical Mapping Approach.</title>
        <authorList>
            <person name="Kananen K."/>
            <person name="Auerbach J.A."/>
            <person name="Kautto E."/>
            <person name="Blachly J.S."/>
        </authorList>
    </citation>
    <scope>NUCLEOTIDE SEQUENCE [LARGE SCALE GENOMIC DNA]</scope>
    <source>
        <strain evidence="7">B95-8</strain>
        <tissue evidence="7">Cell line</tissue>
    </source>
</reference>
<keyword evidence="2" id="KW-0202">Cytokine</keyword>
<keyword evidence="4" id="KW-0732">Signal</keyword>
<keyword evidence="5" id="KW-1015">Disulfide bond</keyword>
<evidence type="ECO:0000313" key="8">
    <source>
        <dbReference type="Proteomes" id="UP001266305"/>
    </source>
</evidence>
<dbReference type="EMBL" id="JASSZA010000005">
    <property type="protein sequence ID" value="KAK2111389.1"/>
    <property type="molecule type" value="Genomic_DNA"/>
</dbReference>
<dbReference type="PANTHER" id="PTHR12015">
    <property type="entry name" value="SMALL INDUCIBLE CYTOKINE A"/>
    <property type="match status" value="1"/>
</dbReference>
<dbReference type="CDD" id="cd00272">
    <property type="entry name" value="Chemokine_CC"/>
    <property type="match status" value="1"/>
</dbReference>
<gene>
    <name evidence="7" type="primary">CCL3</name>
    <name evidence="7" type="ORF">P7K49_011135</name>
</gene>
<evidence type="ECO:0000313" key="7">
    <source>
        <dbReference type="EMBL" id="KAK2111389.1"/>
    </source>
</evidence>